<reference evidence="2" key="1">
    <citation type="submission" date="2022-11" db="UniProtKB">
        <authorList>
            <consortium name="WormBaseParasite"/>
        </authorList>
    </citation>
    <scope>IDENTIFICATION</scope>
</reference>
<proteinExistence type="predicted"/>
<dbReference type="WBParaSite" id="JU765_v2.g17343.t1">
    <property type="protein sequence ID" value="JU765_v2.g17343.t1"/>
    <property type="gene ID" value="JU765_v2.g17343"/>
</dbReference>
<accession>A0AC34QKW9</accession>
<dbReference type="Proteomes" id="UP000887576">
    <property type="component" value="Unplaced"/>
</dbReference>
<name>A0AC34QKW9_9BILA</name>
<organism evidence="1 2">
    <name type="scientific">Panagrolaimus sp. JU765</name>
    <dbReference type="NCBI Taxonomy" id="591449"/>
    <lineage>
        <taxon>Eukaryota</taxon>
        <taxon>Metazoa</taxon>
        <taxon>Ecdysozoa</taxon>
        <taxon>Nematoda</taxon>
        <taxon>Chromadorea</taxon>
        <taxon>Rhabditida</taxon>
        <taxon>Tylenchina</taxon>
        <taxon>Panagrolaimomorpha</taxon>
        <taxon>Panagrolaimoidea</taxon>
        <taxon>Panagrolaimidae</taxon>
        <taxon>Panagrolaimus</taxon>
    </lineage>
</organism>
<evidence type="ECO:0000313" key="2">
    <source>
        <dbReference type="WBParaSite" id="JU765_v2.g17343.t1"/>
    </source>
</evidence>
<sequence>MTNLNEQNLTWLTNLSSTTSSSLVKPTQSYIGLIAQAILSTPEKRLLLSELYDWILKTYPYFRFKGNGWRNSVRHNLSLNDCFIKAGRAPNGKSSYWTIHPANLEDFSKGDFRRKQAQWKVKSHDVRTYAGHLTNFPFWPIEIHPFVNPYHSRKSEWKIKQKQKFNIDSLL</sequence>
<protein>
    <submittedName>
        <fullName evidence="2">Fork-head domain-containing protein</fullName>
    </submittedName>
</protein>
<evidence type="ECO:0000313" key="1">
    <source>
        <dbReference type="Proteomes" id="UP000887576"/>
    </source>
</evidence>